<comment type="caution">
    <text evidence="1">The sequence shown here is derived from an EMBL/GenBank/DDBJ whole genome shotgun (WGS) entry which is preliminary data.</text>
</comment>
<dbReference type="EMBL" id="JAHYIQ010000003">
    <property type="protein sequence ID" value="KAK1134195.1"/>
    <property type="molecule type" value="Genomic_DNA"/>
</dbReference>
<evidence type="ECO:0000313" key="1">
    <source>
        <dbReference type="EMBL" id="KAK1134195.1"/>
    </source>
</evidence>
<reference evidence="1" key="1">
    <citation type="submission" date="2021-10" db="EMBL/GenBank/DDBJ databases">
        <title>Melipona bicolor Genome sequencing and assembly.</title>
        <authorList>
            <person name="Araujo N.S."/>
            <person name="Arias M.C."/>
        </authorList>
    </citation>
    <scope>NUCLEOTIDE SEQUENCE</scope>
    <source>
        <strain evidence="1">USP_2M_L1-L4_2017</strain>
        <tissue evidence="1">Whole body</tissue>
    </source>
</reference>
<dbReference type="Proteomes" id="UP001177670">
    <property type="component" value="Unassembled WGS sequence"/>
</dbReference>
<name>A0AA40KVE3_9HYME</name>
<sequence>MDLLADRAMPVTLVLRIPLSCPADSPNITVLERVLSYSGSPLTEYEVGSPFDIESSANFPLRECLSTPTPQAWNQTETASLVFQPSRARAFLDGGRRDRLGTIRDRVG</sequence>
<protein>
    <submittedName>
        <fullName evidence="1">Uncharacterized protein</fullName>
    </submittedName>
</protein>
<gene>
    <name evidence="1" type="ORF">K0M31_011977</name>
</gene>
<dbReference type="AlphaFoldDB" id="A0AA40KVE3"/>
<organism evidence="1 2">
    <name type="scientific">Melipona bicolor</name>
    <dbReference type="NCBI Taxonomy" id="60889"/>
    <lineage>
        <taxon>Eukaryota</taxon>
        <taxon>Metazoa</taxon>
        <taxon>Ecdysozoa</taxon>
        <taxon>Arthropoda</taxon>
        <taxon>Hexapoda</taxon>
        <taxon>Insecta</taxon>
        <taxon>Pterygota</taxon>
        <taxon>Neoptera</taxon>
        <taxon>Endopterygota</taxon>
        <taxon>Hymenoptera</taxon>
        <taxon>Apocrita</taxon>
        <taxon>Aculeata</taxon>
        <taxon>Apoidea</taxon>
        <taxon>Anthophila</taxon>
        <taxon>Apidae</taxon>
        <taxon>Melipona</taxon>
    </lineage>
</organism>
<accession>A0AA40KVE3</accession>
<evidence type="ECO:0000313" key="2">
    <source>
        <dbReference type="Proteomes" id="UP001177670"/>
    </source>
</evidence>
<keyword evidence="2" id="KW-1185">Reference proteome</keyword>
<proteinExistence type="predicted"/>